<proteinExistence type="predicted"/>
<keyword evidence="3" id="KW-1185">Reference proteome</keyword>
<organism evidence="2 3">
    <name type="scientific">Pleurodeles waltl</name>
    <name type="common">Iberian ribbed newt</name>
    <dbReference type="NCBI Taxonomy" id="8319"/>
    <lineage>
        <taxon>Eukaryota</taxon>
        <taxon>Metazoa</taxon>
        <taxon>Chordata</taxon>
        <taxon>Craniata</taxon>
        <taxon>Vertebrata</taxon>
        <taxon>Euteleostomi</taxon>
        <taxon>Amphibia</taxon>
        <taxon>Batrachia</taxon>
        <taxon>Caudata</taxon>
        <taxon>Salamandroidea</taxon>
        <taxon>Salamandridae</taxon>
        <taxon>Pleurodelinae</taxon>
        <taxon>Pleurodeles</taxon>
    </lineage>
</organism>
<dbReference type="AlphaFoldDB" id="A0AAV7QHK1"/>
<name>A0AAV7QHK1_PLEWA</name>
<reference evidence="2" key="1">
    <citation type="journal article" date="2022" name="bioRxiv">
        <title>Sequencing and chromosome-scale assembly of the giantPleurodeles waltlgenome.</title>
        <authorList>
            <person name="Brown T."/>
            <person name="Elewa A."/>
            <person name="Iarovenko S."/>
            <person name="Subramanian E."/>
            <person name="Araus A.J."/>
            <person name="Petzold A."/>
            <person name="Susuki M."/>
            <person name="Suzuki K.-i.T."/>
            <person name="Hayashi T."/>
            <person name="Toyoda A."/>
            <person name="Oliveira C."/>
            <person name="Osipova E."/>
            <person name="Leigh N.D."/>
            <person name="Simon A."/>
            <person name="Yun M.H."/>
        </authorList>
    </citation>
    <scope>NUCLEOTIDE SEQUENCE</scope>
    <source>
        <strain evidence="2">20211129_DDA</strain>
        <tissue evidence="2">Liver</tissue>
    </source>
</reference>
<protein>
    <submittedName>
        <fullName evidence="2">Uncharacterized protein</fullName>
    </submittedName>
</protein>
<evidence type="ECO:0000313" key="3">
    <source>
        <dbReference type="Proteomes" id="UP001066276"/>
    </source>
</evidence>
<sequence length="145" mass="15307">MRQKRGVAHVKAPSSAPAPLLIRWGRPTAATGTQPPPNVVRCLRSGFGSLFGLIGEGRASHQTPQDRVAKSPAQMRPPPSTGTAFLSAGRGEPPPRPPGAPRSHASGHHCRTSSLEPRPPRVSQALQAGAILPVAWFSSYLFPMA</sequence>
<comment type="caution">
    <text evidence="2">The sequence shown here is derived from an EMBL/GenBank/DDBJ whole genome shotgun (WGS) entry which is preliminary data.</text>
</comment>
<accession>A0AAV7QHK1</accession>
<evidence type="ECO:0000313" key="2">
    <source>
        <dbReference type="EMBL" id="KAJ1139951.1"/>
    </source>
</evidence>
<gene>
    <name evidence="2" type="ORF">NDU88_006312</name>
</gene>
<dbReference type="Proteomes" id="UP001066276">
    <property type="component" value="Chromosome 6"/>
</dbReference>
<dbReference type="EMBL" id="JANPWB010000010">
    <property type="protein sequence ID" value="KAJ1139951.1"/>
    <property type="molecule type" value="Genomic_DNA"/>
</dbReference>
<feature type="region of interest" description="Disordered" evidence="1">
    <location>
        <begin position="55"/>
        <end position="122"/>
    </location>
</feature>
<evidence type="ECO:0000256" key="1">
    <source>
        <dbReference type="SAM" id="MobiDB-lite"/>
    </source>
</evidence>